<sequence length="174" mass="20406">MDHIPIVTSRFNNNTWAENIEYRLKSKDGGCIYGAPLKMTDKISGNALVFVVEMNNETNKIEGVGLIRNIIQFDKYYKVYQTGNYNRYVYKSEYRIGREELKQYNPELISILDYILFKEKTHLKRGSGFTMIPDKLLKHKKCGGLHLNQELKTIFQRHYPNSTDTSDIEKRTKN</sequence>
<name>A0A6C0EVR3_9ZZZZ</name>
<evidence type="ECO:0000313" key="1">
    <source>
        <dbReference type="EMBL" id="QHT32781.1"/>
    </source>
</evidence>
<dbReference type="AlphaFoldDB" id="A0A6C0EVR3"/>
<proteinExistence type="predicted"/>
<reference evidence="1" key="1">
    <citation type="journal article" date="2020" name="Nature">
        <title>Giant virus diversity and host interactions through global metagenomics.</title>
        <authorList>
            <person name="Schulz F."/>
            <person name="Roux S."/>
            <person name="Paez-Espino D."/>
            <person name="Jungbluth S."/>
            <person name="Walsh D.A."/>
            <person name="Denef V.J."/>
            <person name="McMahon K.D."/>
            <person name="Konstantinidis K.T."/>
            <person name="Eloe-Fadrosh E.A."/>
            <person name="Kyrpides N.C."/>
            <person name="Woyke T."/>
        </authorList>
    </citation>
    <scope>NUCLEOTIDE SEQUENCE</scope>
    <source>
        <strain evidence="1">GVMAG-M-3300009161-30</strain>
    </source>
</reference>
<organism evidence="1">
    <name type="scientific">viral metagenome</name>
    <dbReference type="NCBI Taxonomy" id="1070528"/>
    <lineage>
        <taxon>unclassified sequences</taxon>
        <taxon>metagenomes</taxon>
        <taxon>organismal metagenomes</taxon>
    </lineage>
</organism>
<accession>A0A6C0EVR3</accession>
<protein>
    <submittedName>
        <fullName evidence="1">Uncharacterized protein</fullName>
    </submittedName>
</protein>
<dbReference type="EMBL" id="MN738948">
    <property type="protein sequence ID" value="QHT32781.1"/>
    <property type="molecule type" value="Genomic_DNA"/>
</dbReference>